<organism evidence="1 2">
    <name type="scientific">Dreissena polymorpha</name>
    <name type="common">Zebra mussel</name>
    <name type="synonym">Mytilus polymorpha</name>
    <dbReference type="NCBI Taxonomy" id="45954"/>
    <lineage>
        <taxon>Eukaryota</taxon>
        <taxon>Metazoa</taxon>
        <taxon>Spiralia</taxon>
        <taxon>Lophotrochozoa</taxon>
        <taxon>Mollusca</taxon>
        <taxon>Bivalvia</taxon>
        <taxon>Autobranchia</taxon>
        <taxon>Heteroconchia</taxon>
        <taxon>Euheterodonta</taxon>
        <taxon>Imparidentia</taxon>
        <taxon>Neoheterodontei</taxon>
        <taxon>Myida</taxon>
        <taxon>Dreissenoidea</taxon>
        <taxon>Dreissenidae</taxon>
        <taxon>Dreissena</taxon>
    </lineage>
</organism>
<keyword evidence="2" id="KW-1185">Reference proteome</keyword>
<evidence type="ECO:0000313" key="1">
    <source>
        <dbReference type="EMBL" id="KAH3842464.1"/>
    </source>
</evidence>
<reference evidence="1" key="1">
    <citation type="journal article" date="2019" name="bioRxiv">
        <title>The Genome of the Zebra Mussel, Dreissena polymorpha: A Resource for Invasive Species Research.</title>
        <authorList>
            <person name="McCartney M.A."/>
            <person name="Auch B."/>
            <person name="Kono T."/>
            <person name="Mallez S."/>
            <person name="Zhang Y."/>
            <person name="Obille A."/>
            <person name="Becker A."/>
            <person name="Abrahante J.E."/>
            <person name="Garbe J."/>
            <person name="Badalamenti J.P."/>
            <person name="Herman A."/>
            <person name="Mangelson H."/>
            <person name="Liachko I."/>
            <person name="Sullivan S."/>
            <person name="Sone E.D."/>
            <person name="Koren S."/>
            <person name="Silverstein K.A.T."/>
            <person name="Beckman K.B."/>
            <person name="Gohl D.M."/>
        </authorList>
    </citation>
    <scope>NUCLEOTIDE SEQUENCE</scope>
    <source>
        <strain evidence="1">Duluth1</strain>
        <tissue evidence="1">Whole animal</tissue>
    </source>
</reference>
<dbReference type="AlphaFoldDB" id="A0A9D4KN22"/>
<gene>
    <name evidence="1" type="ORF">DPMN_115959</name>
</gene>
<proteinExistence type="predicted"/>
<sequence length="77" mass="8679">MSEGARAMRTCSYEEFAGMDACTFIRGNMDAYNDMLGTDEISRLMSMGSPRYVCDSGTNIRKDILISIRIKKLKDLI</sequence>
<dbReference type="EMBL" id="JAIWYP010000004">
    <property type="protein sequence ID" value="KAH3842464.1"/>
    <property type="molecule type" value="Genomic_DNA"/>
</dbReference>
<evidence type="ECO:0000313" key="2">
    <source>
        <dbReference type="Proteomes" id="UP000828390"/>
    </source>
</evidence>
<comment type="caution">
    <text evidence="1">The sequence shown here is derived from an EMBL/GenBank/DDBJ whole genome shotgun (WGS) entry which is preliminary data.</text>
</comment>
<reference evidence="1" key="2">
    <citation type="submission" date="2020-11" db="EMBL/GenBank/DDBJ databases">
        <authorList>
            <person name="McCartney M.A."/>
            <person name="Auch B."/>
            <person name="Kono T."/>
            <person name="Mallez S."/>
            <person name="Becker A."/>
            <person name="Gohl D.M."/>
            <person name="Silverstein K.A.T."/>
            <person name="Koren S."/>
            <person name="Bechman K.B."/>
            <person name="Herman A."/>
            <person name="Abrahante J.E."/>
            <person name="Garbe J."/>
        </authorList>
    </citation>
    <scope>NUCLEOTIDE SEQUENCE</scope>
    <source>
        <strain evidence="1">Duluth1</strain>
        <tissue evidence="1">Whole animal</tissue>
    </source>
</reference>
<protein>
    <submittedName>
        <fullName evidence="1">Uncharacterized protein</fullName>
    </submittedName>
</protein>
<dbReference type="Proteomes" id="UP000828390">
    <property type="component" value="Unassembled WGS sequence"/>
</dbReference>
<name>A0A9D4KN22_DREPO</name>
<accession>A0A9D4KN22</accession>